<dbReference type="EMBL" id="SNRY01000769">
    <property type="protein sequence ID" value="KAA6336705.1"/>
    <property type="molecule type" value="Genomic_DNA"/>
</dbReference>
<gene>
    <name evidence="5" type="ORF">EZS27_015169</name>
</gene>
<feature type="domain" description="Tyr recombinase" evidence="4">
    <location>
        <begin position="210"/>
        <end position="386"/>
    </location>
</feature>
<name>A0A5J4RTT5_9ZZZZ</name>
<organism evidence="5">
    <name type="scientific">termite gut metagenome</name>
    <dbReference type="NCBI Taxonomy" id="433724"/>
    <lineage>
        <taxon>unclassified sequences</taxon>
        <taxon>metagenomes</taxon>
        <taxon>organismal metagenomes</taxon>
    </lineage>
</organism>
<dbReference type="InterPro" id="IPR002104">
    <property type="entry name" value="Integrase_catalytic"/>
</dbReference>
<protein>
    <submittedName>
        <fullName evidence="5">Tyrosine recombinase XerD</fullName>
    </submittedName>
</protein>
<evidence type="ECO:0000259" key="4">
    <source>
        <dbReference type="PROSITE" id="PS51898"/>
    </source>
</evidence>
<dbReference type="InterPro" id="IPR010998">
    <property type="entry name" value="Integrase_recombinase_N"/>
</dbReference>
<dbReference type="InterPro" id="IPR011010">
    <property type="entry name" value="DNA_brk_join_enz"/>
</dbReference>
<dbReference type="PROSITE" id="PS51898">
    <property type="entry name" value="TYR_RECOMBINASE"/>
    <property type="match status" value="1"/>
</dbReference>
<dbReference type="InterPro" id="IPR050090">
    <property type="entry name" value="Tyrosine_recombinase_XerCD"/>
</dbReference>
<dbReference type="CDD" id="cd01185">
    <property type="entry name" value="INTN1_C_like"/>
    <property type="match status" value="1"/>
</dbReference>
<evidence type="ECO:0000256" key="1">
    <source>
        <dbReference type="ARBA" id="ARBA00008857"/>
    </source>
</evidence>
<comment type="similarity">
    <text evidence="1">Belongs to the 'phage' integrase family.</text>
</comment>
<dbReference type="InterPro" id="IPR035386">
    <property type="entry name" value="Arm-DNA-bind_5"/>
</dbReference>
<dbReference type="AlphaFoldDB" id="A0A5J4RTT5"/>
<reference evidence="5" key="1">
    <citation type="submission" date="2019-03" db="EMBL/GenBank/DDBJ databases">
        <title>Single cell metagenomics reveals metabolic interactions within the superorganism composed of flagellate Streblomastix strix and complex community of Bacteroidetes bacteria on its surface.</title>
        <authorList>
            <person name="Treitli S.C."/>
            <person name="Kolisko M."/>
            <person name="Husnik F."/>
            <person name="Keeling P."/>
            <person name="Hampl V."/>
        </authorList>
    </citation>
    <scope>NUCLEOTIDE SEQUENCE</scope>
    <source>
        <strain evidence="5">STM</strain>
    </source>
</reference>
<dbReference type="Gene3D" id="1.10.443.10">
    <property type="entry name" value="Intergrase catalytic core"/>
    <property type="match status" value="1"/>
</dbReference>
<dbReference type="PANTHER" id="PTHR30349:SF64">
    <property type="entry name" value="PROPHAGE INTEGRASE INTD-RELATED"/>
    <property type="match status" value="1"/>
</dbReference>
<evidence type="ECO:0000313" key="5">
    <source>
        <dbReference type="EMBL" id="KAA6336705.1"/>
    </source>
</evidence>
<dbReference type="PANTHER" id="PTHR30349">
    <property type="entry name" value="PHAGE INTEGRASE-RELATED"/>
    <property type="match status" value="1"/>
</dbReference>
<evidence type="ECO:0000256" key="2">
    <source>
        <dbReference type="ARBA" id="ARBA00023125"/>
    </source>
</evidence>
<dbReference type="Pfam" id="PF13102">
    <property type="entry name" value="Phage_int_SAM_5"/>
    <property type="match status" value="1"/>
</dbReference>
<dbReference type="Pfam" id="PF17293">
    <property type="entry name" value="Arm-DNA-bind_5"/>
    <property type="match status" value="1"/>
</dbReference>
<dbReference type="Gene3D" id="1.10.150.130">
    <property type="match status" value="1"/>
</dbReference>
<dbReference type="SUPFAM" id="SSF56349">
    <property type="entry name" value="DNA breaking-rejoining enzymes"/>
    <property type="match status" value="1"/>
</dbReference>
<comment type="caution">
    <text evidence="5">The sequence shown here is derived from an EMBL/GenBank/DDBJ whole genome shotgun (WGS) entry which is preliminary data.</text>
</comment>
<dbReference type="GO" id="GO:0003677">
    <property type="term" value="F:DNA binding"/>
    <property type="evidence" value="ECO:0007669"/>
    <property type="project" value="UniProtKB-KW"/>
</dbReference>
<keyword evidence="3" id="KW-0233">DNA recombination</keyword>
<sequence length="405" mass="46672">MRSTFNVLFYINRNKVKADGTTAILCRISIDAKKTVITTGIYCRIEEWNGKKGELKTERGNIELKAFHKRIEQTYETILAEQGVISAELLKNTILGVKTIPTKLLETGEMERERLRLRSAEIDSTSTYRQSKVSQSNLRDYLLTLKMNDIAFTAITEEFGEGYKLFLKSKDYRAGHINHCFTWLNRLIYIAVDRELLRFNPIADVAYEKKEPPKLLHISRNELKTIMENPMPNKLQELTRRAFIFSSFTALAYVDVKSLYPRHIGKTADGRRYIRINRKKTEVEAFIPLHPVAEQIMLLYNTTDDNAPIFPLPNRDMLWYCINEIGFLAGVKGNLSYHQSRHSFGTLLLSAGIPIESISKMMGHTNISTTQVYAKVTDDKISEDMDRLIERRKSMQNNAIQTEKS</sequence>
<dbReference type="Pfam" id="PF00589">
    <property type="entry name" value="Phage_integrase"/>
    <property type="match status" value="1"/>
</dbReference>
<keyword evidence="2" id="KW-0238">DNA-binding</keyword>
<dbReference type="GO" id="GO:0006310">
    <property type="term" value="P:DNA recombination"/>
    <property type="evidence" value="ECO:0007669"/>
    <property type="project" value="UniProtKB-KW"/>
</dbReference>
<dbReference type="GO" id="GO:0015074">
    <property type="term" value="P:DNA integration"/>
    <property type="evidence" value="ECO:0007669"/>
    <property type="project" value="InterPro"/>
</dbReference>
<evidence type="ECO:0000256" key="3">
    <source>
        <dbReference type="ARBA" id="ARBA00023172"/>
    </source>
</evidence>
<proteinExistence type="inferred from homology"/>
<dbReference type="InterPro" id="IPR025269">
    <property type="entry name" value="SAM-like_dom"/>
</dbReference>
<accession>A0A5J4RTT5</accession>
<dbReference type="InterPro" id="IPR013762">
    <property type="entry name" value="Integrase-like_cat_sf"/>
</dbReference>